<reference evidence="2" key="2">
    <citation type="journal article" date="2021" name="PeerJ">
        <title>Extensive microbial diversity within the chicken gut microbiome revealed by metagenomics and culture.</title>
        <authorList>
            <person name="Gilroy R."/>
            <person name="Ravi A."/>
            <person name="Getino M."/>
            <person name="Pursley I."/>
            <person name="Horton D.L."/>
            <person name="Alikhan N.F."/>
            <person name="Baker D."/>
            <person name="Gharbi K."/>
            <person name="Hall N."/>
            <person name="Watson M."/>
            <person name="Adriaenssens E.M."/>
            <person name="Foster-Nyarko E."/>
            <person name="Jarju S."/>
            <person name="Secka A."/>
            <person name="Antonio M."/>
            <person name="Oren A."/>
            <person name="Chaudhuri R.R."/>
            <person name="La Ragione R."/>
            <person name="Hildebrand F."/>
            <person name="Pallen M.J."/>
        </authorList>
    </citation>
    <scope>NUCLEOTIDE SEQUENCE</scope>
    <source>
        <strain evidence="2">D5-748</strain>
    </source>
</reference>
<organism evidence="2 3">
    <name type="scientific">Candidatus Cryptobacteroides merdavium</name>
    <dbReference type="NCBI Taxonomy" id="2840769"/>
    <lineage>
        <taxon>Bacteria</taxon>
        <taxon>Pseudomonadati</taxon>
        <taxon>Bacteroidota</taxon>
        <taxon>Bacteroidia</taxon>
        <taxon>Bacteroidales</taxon>
        <taxon>Candidatus Cryptobacteroides</taxon>
    </lineage>
</organism>
<evidence type="ECO:0000256" key="1">
    <source>
        <dbReference type="SAM" id="Phobius"/>
    </source>
</evidence>
<name>A0A9D9ECP2_9BACT</name>
<keyword evidence="1" id="KW-0812">Transmembrane</keyword>
<feature type="transmembrane region" description="Helical" evidence="1">
    <location>
        <begin position="12"/>
        <end position="32"/>
    </location>
</feature>
<sequence>MELEINGILINFSGIIVGLATFLIIGCFHPIVIKAEYHFGRKCWWVFLFAGILFTAASFFIGSLVGSTITGVVAFSCFWSILELYEQEKRVEKGWFPANPKKTSRKS</sequence>
<comment type="caution">
    <text evidence="2">The sequence shown here is derived from an EMBL/GenBank/DDBJ whole genome shotgun (WGS) entry which is preliminary data.</text>
</comment>
<evidence type="ECO:0000313" key="2">
    <source>
        <dbReference type="EMBL" id="MBO8444505.1"/>
    </source>
</evidence>
<proteinExistence type="predicted"/>
<dbReference type="Proteomes" id="UP000823619">
    <property type="component" value="Unassembled WGS sequence"/>
</dbReference>
<feature type="transmembrane region" description="Helical" evidence="1">
    <location>
        <begin position="44"/>
        <end position="62"/>
    </location>
</feature>
<dbReference type="AlphaFoldDB" id="A0A9D9ECP2"/>
<dbReference type="EMBL" id="JADIMO010000026">
    <property type="protein sequence ID" value="MBO8444505.1"/>
    <property type="molecule type" value="Genomic_DNA"/>
</dbReference>
<gene>
    <name evidence="2" type="ORF">IAC23_02255</name>
</gene>
<accession>A0A9D9ECP2</accession>
<keyword evidence="1" id="KW-1133">Transmembrane helix</keyword>
<dbReference type="Pfam" id="PF14898">
    <property type="entry name" value="DUF4491"/>
    <property type="match status" value="1"/>
</dbReference>
<reference evidence="2" key="1">
    <citation type="submission" date="2020-10" db="EMBL/GenBank/DDBJ databases">
        <authorList>
            <person name="Gilroy R."/>
        </authorList>
    </citation>
    <scope>NUCLEOTIDE SEQUENCE</scope>
    <source>
        <strain evidence="2">D5-748</strain>
    </source>
</reference>
<evidence type="ECO:0000313" key="3">
    <source>
        <dbReference type="Proteomes" id="UP000823619"/>
    </source>
</evidence>
<keyword evidence="1" id="KW-0472">Membrane</keyword>
<dbReference type="InterPro" id="IPR027890">
    <property type="entry name" value="DUF4491"/>
</dbReference>
<protein>
    <submittedName>
        <fullName evidence="2">DUF4491 family protein</fullName>
    </submittedName>
</protein>